<proteinExistence type="inferred from homology"/>
<evidence type="ECO:0000256" key="1">
    <source>
        <dbReference type="ARBA" id="ARBA00006242"/>
    </source>
</evidence>
<dbReference type="GO" id="GO:0003735">
    <property type="term" value="F:structural constituent of ribosome"/>
    <property type="evidence" value="ECO:0007669"/>
    <property type="project" value="InterPro"/>
</dbReference>
<evidence type="ECO:0000313" key="8">
    <source>
        <dbReference type="EMBL" id="CRH05675.1"/>
    </source>
</evidence>
<evidence type="ECO:0000256" key="4">
    <source>
        <dbReference type="ARBA" id="ARBA00035256"/>
    </source>
</evidence>
<evidence type="ECO:0000256" key="3">
    <source>
        <dbReference type="ARBA" id="ARBA00023274"/>
    </source>
</evidence>
<dbReference type="InterPro" id="IPR001865">
    <property type="entry name" value="Ribosomal_uS2"/>
</dbReference>
<dbReference type="InterPro" id="IPR023591">
    <property type="entry name" value="Ribosomal_uS2_flav_dom_sf"/>
</dbReference>
<keyword evidence="7" id="KW-0175">Coiled coil</keyword>
<comment type="similarity">
    <text evidence="1 5 6">Belongs to the universal ribosomal protein uS2 family.</text>
</comment>
<accession>A0A1S7LFE8</accession>
<feature type="coiled-coil region" evidence="7">
    <location>
        <begin position="127"/>
        <end position="154"/>
    </location>
</feature>
<dbReference type="FunFam" id="1.10.287.610:FF:000001">
    <property type="entry name" value="30S ribosomal protein S2"/>
    <property type="match status" value="1"/>
</dbReference>
<dbReference type="PANTHER" id="PTHR12534:SF0">
    <property type="entry name" value="SMALL RIBOSOMAL SUBUNIT PROTEIN US2M"/>
    <property type="match status" value="1"/>
</dbReference>
<dbReference type="SUPFAM" id="SSF52313">
    <property type="entry name" value="Ribosomal protein S2"/>
    <property type="match status" value="1"/>
</dbReference>
<keyword evidence="2 5" id="KW-0689">Ribosomal protein</keyword>
<dbReference type="Gene3D" id="1.10.287.610">
    <property type="entry name" value="Helix hairpin bin"/>
    <property type="match status" value="1"/>
</dbReference>
<dbReference type="InterPro" id="IPR005706">
    <property type="entry name" value="Ribosomal_uS2_bac/mit/plastid"/>
</dbReference>
<keyword evidence="3 5" id="KW-0687">Ribonucleoprotein</keyword>
<dbReference type="GO" id="GO:0022627">
    <property type="term" value="C:cytosolic small ribosomal subunit"/>
    <property type="evidence" value="ECO:0007669"/>
    <property type="project" value="TreeGrafter"/>
</dbReference>
<dbReference type="Gene3D" id="3.40.50.10490">
    <property type="entry name" value="Glucose-6-phosphate isomerase like protein, domain 1"/>
    <property type="match status" value="1"/>
</dbReference>
<dbReference type="PRINTS" id="PR00395">
    <property type="entry name" value="RIBOSOMALS2"/>
</dbReference>
<dbReference type="HAMAP" id="MF_00291_B">
    <property type="entry name" value="Ribosomal_uS2_B"/>
    <property type="match status" value="1"/>
</dbReference>
<protein>
    <recommendedName>
        <fullName evidence="4 5">Small ribosomal subunit protein uS2</fullName>
    </recommendedName>
</protein>
<sequence>MAKYSIRELLEAGFHFGHQTKRWNPKMTRYIFGARNNVHIINLQQSVVMLRDACSYVRETVQNGGNVLFVGTKRQAVDLVAQEAARTGQYYINNRWLGGTLTNWRTIQGSIKRLKDIEKMRVDGTFDAITKREAQQLQRECDKIERSLGGIKNMDRLPDLMVVVDTRKEAIAVREANKLGIPVVALVDSNCDPDPINFPVPGNDDAIRSLSLFFAKMGDAVLEGLQLGGRPMPEVQEAAAEAPGSMEAEMLAGEEAPAEAAAAAE</sequence>
<name>A0A1S7LFE8_MAGMO</name>
<dbReference type="Pfam" id="PF00318">
    <property type="entry name" value="Ribosomal_S2"/>
    <property type="match status" value="1"/>
</dbReference>
<dbReference type="GO" id="GO:0006412">
    <property type="term" value="P:translation"/>
    <property type="evidence" value="ECO:0007669"/>
    <property type="project" value="UniProtKB-UniRule"/>
</dbReference>
<dbReference type="PROSITE" id="PS00963">
    <property type="entry name" value="RIBOSOMAL_S2_2"/>
    <property type="match status" value="1"/>
</dbReference>
<evidence type="ECO:0000256" key="2">
    <source>
        <dbReference type="ARBA" id="ARBA00022980"/>
    </source>
</evidence>
<gene>
    <name evidence="5 8" type="primary">rpsB</name>
    <name evidence="8" type="ORF">MAGMO_1487</name>
</gene>
<organism evidence="8">
    <name type="scientific">Magnetococcus massalia (strain MO-1)</name>
    <dbReference type="NCBI Taxonomy" id="451514"/>
    <lineage>
        <taxon>Bacteria</taxon>
        <taxon>Pseudomonadati</taxon>
        <taxon>Pseudomonadota</taxon>
        <taxon>Magnetococcia</taxon>
        <taxon>Magnetococcales</taxon>
        <taxon>Magnetococcaceae</taxon>
        <taxon>Magnetococcus</taxon>
    </lineage>
</organism>
<dbReference type="InterPro" id="IPR018130">
    <property type="entry name" value="Ribosomal_uS2_CS"/>
</dbReference>
<evidence type="ECO:0000256" key="5">
    <source>
        <dbReference type="HAMAP-Rule" id="MF_00291"/>
    </source>
</evidence>
<dbReference type="NCBIfam" id="TIGR01011">
    <property type="entry name" value="rpsB_bact"/>
    <property type="match status" value="1"/>
</dbReference>
<evidence type="ECO:0000256" key="7">
    <source>
        <dbReference type="SAM" id="Coils"/>
    </source>
</evidence>
<dbReference type="EMBL" id="LO017727">
    <property type="protein sequence ID" value="CRH05675.1"/>
    <property type="molecule type" value="Genomic_DNA"/>
</dbReference>
<dbReference type="PANTHER" id="PTHR12534">
    <property type="entry name" value="30S RIBOSOMAL PROTEIN S2 PROKARYOTIC AND ORGANELLAR"/>
    <property type="match status" value="1"/>
</dbReference>
<dbReference type="AlphaFoldDB" id="A0A1S7LFE8"/>
<evidence type="ECO:0000256" key="6">
    <source>
        <dbReference type="RuleBase" id="RU003631"/>
    </source>
</evidence>
<reference evidence="8" key="1">
    <citation type="submission" date="2015-04" db="EMBL/GenBank/DDBJ databases">
        <authorList>
            <person name="Syromyatnikov M.Y."/>
            <person name="Popov V.N."/>
        </authorList>
    </citation>
    <scope>NUCLEOTIDE SEQUENCE</scope>
    <source>
        <strain evidence="8">MO-1</strain>
    </source>
</reference>
<dbReference type="CDD" id="cd01425">
    <property type="entry name" value="RPS2"/>
    <property type="match status" value="1"/>
</dbReference>